<dbReference type="SUPFAM" id="SSF51445">
    <property type="entry name" value="(Trans)glycosidases"/>
    <property type="match status" value="1"/>
</dbReference>
<dbReference type="InterPro" id="IPR001764">
    <property type="entry name" value="Glyco_hydro_3_N"/>
</dbReference>
<evidence type="ECO:0000313" key="7">
    <source>
        <dbReference type="EMBL" id="RMI85908.1"/>
    </source>
</evidence>
<gene>
    <name evidence="7" type="ORF">D9V42_03640</name>
</gene>
<comment type="similarity">
    <text evidence="2">Belongs to the glycosyl hydrolase 3 family.</text>
</comment>
<protein>
    <recommendedName>
        <fullName evidence="3">beta-N-acetylhexosaminidase</fullName>
        <ecNumber evidence="3">3.2.1.52</ecNumber>
    </recommendedName>
</protein>
<dbReference type="AlphaFoldDB" id="A0AAQ0MKH4"/>
<comment type="caution">
    <text evidence="7">The sequence shown here is derived from an EMBL/GenBank/DDBJ whole genome shotgun (WGS) entry which is preliminary data.</text>
</comment>
<name>A0AAQ0MKH4_9STAP</name>
<evidence type="ECO:0000256" key="3">
    <source>
        <dbReference type="ARBA" id="ARBA00012663"/>
    </source>
</evidence>
<dbReference type="EC" id="3.2.1.52" evidence="3"/>
<dbReference type="PANTHER" id="PTHR30480">
    <property type="entry name" value="BETA-HEXOSAMINIDASE-RELATED"/>
    <property type="match status" value="1"/>
</dbReference>
<dbReference type="PANTHER" id="PTHR30480:SF13">
    <property type="entry name" value="BETA-HEXOSAMINIDASE"/>
    <property type="match status" value="1"/>
</dbReference>
<dbReference type="GO" id="GO:0009254">
    <property type="term" value="P:peptidoglycan turnover"/>
    <property type="evidence" value="ECO:0007669"/>
    <property type="project" value="TreeGrafter"/>
</dbReference>
<organism evidence="7 8">
    <name type="scientific">Staphylococcus pseudoxylosus</name>
    <dbReference type="NCBI Taxonomy" id="2282419"/>
    <lineage>
        <taxon>Bacteria</taxon>
        <taxon>Bacillati</taxon>
        <taxon>Bacillota</taxon>
        <taxon>Bacilli</taxon>
        <taxon>Bacillales</taxon>
        <taxon>Staphylococcaceae</taxon>
        <taxon>Staphylococcus</taxon>
    </lineage>
</organism>
<dbReference type="GO" id="GO:0004563">
    <property type="term" value="F:beta-N-acetylhexosaminidase activity"/>
    <property type="evidence" value="ECO:0007669"/>
    <property type="project" value="UniProtKB-EC"/>
</dbReference>
<dbReference type="GO" id="GO:0005975">
    <property type="term" value="P:carbohydrate metabolic process"/>
    <property type="evidence" value="ECO:0007669"/>
    <property type="project" value="InterPro"/>
</dbReference>
<evidence type="ECO:0000313" key="8">
    <source>
        <dbReference type="Proteomes" id="UP000269505"/>
    </source>
</evidence>
<dbReference type="InterPro" id="IPR050226">
    <property type="entry name" value="NagZ_Beta-hexosaminidase"/>
</dbReference>
<dbReference type="Gene3D" id="3.20.20.300">
    <property type="entry name" value="Glycoside hydrolase, family 3, N-terminal domain"/>
    <property type="match status" value="1"/>
</dbReference>
<evidence type="ECO:0000256" key="5">
    <source>
        <dbReference type="ARBA" id="ARBA00023295"/>
    </source>
</evidence>
<evidence type="ECO:0000256" key="1">
    <source>
        <dbReference type="ARBA" id="ARBA00001231"/>
    </source>
</evidence>
<dbReference type="InterPro" id="IPR017853">
    <property type="entry name" value="GH"/>
</dbReference>
<dbReference type="InterPro" id="IPR036881">
    <property type="entry name" value="Glyco_hydro_3_C_sf"/>
</dbReference>
<feature type="domain" description="Glycoside hydrolase family 3 N-terminal" evidence="6">
    <location>
        <begin position="31"/>
        <end position="357"/>
    </location>
</feature>
<dbReference type="InterPro" id="IPR036962">
    <property type="entry name" value="Glyco_hydro_3_N_sf"/>
</dbReference>
<keyword evidence="5" id="KW-0326">Glycosidase</keyword>
<sequence>MVKVNLKTSPYNLDDTQIAWVEETLKDLSSEEKIGQLFFNLFSLEGGKKFHDADLSNKEVLERYHIGGARYEGGNKVEVQSLLNDLQQNTKIPVLVAANCDSGGNGACKDGTYIASAAQCEAAQDTKVAYNAGLVSARESSALGVHINFDPCVDILKNWRNTIVNTRSYGTEAQTVIKYSSAFIDGFNSEHDMITCIKHFPGDGTEERDQHLVLGVNELSTEEWDNSFRKVYQHHIDRGVQMIMAGHIAQPAYSKKLNSNLEDKDILPATLSKELITDLLKDDMHFNGFVVTDASHMLGMTASMRREDYVPLSIAAGCDMFLFFNDLEEDYQFMLNGYNNGIITDERLDDAVRRILGLKAQLNLHKKQVDGTIIRAKEDLQVIGCQEHLDMRAEAADLGITLVKNTLDQLPIRPETHKNIRLYVIEGEKDGIYKSANNVPEDIIKELESRGFNVTLNDGSTRVKGKTLSYREDVDAALVFANIIGYAAENNYRIKWGTAMSNEIPWYVHEVPTVFVSLNFTTHLHDATMVKAYINAYHSNPETIKQTVDKIMGLSTFKGTYNDLVWTNKWQAKL</sequence>
<keyword evidence="4 7" id="KW-0378">Hydrolase</keyword>
<reference evidence="7 8" key="1">
    <citation type="submission" date="2018-10" db="EMBL/GenBank/DDBJ databases">
        <title>Staphylococcus pseudoxylosus sp. nov., isolated from bovine mastitis.</title>
        <authorList>
            <person name="Macfadyen A.C."/>
            <person name="Leroy S."/>
            <person name="Harrison E.M."/>
            <person name="Parkhill J."/>
            <person name="Holmes M.A."/>
            <person name="Paterson G.K."/>
        </authorList>
    </citation>
    <scope>NUCLEOTIDE SEQUENCE [LARGE SCALE GENOMIC DNA]</scope>
    <source>
        <strain evidence="7 8">S04009</strain>
    </source>
</reference>
<evidence type="ECO:0000256" key="2">
    <source>
        <dbReference type="ARBA" id="ARBA00005336"/>
    </source>
</evidence>
<evidence type="ECO:0000259" key="6">
    <source>
        <dbReference type="Pfam" id="PF00933"/>
    </source>
</evidence>
<dbReference type="Pfam" id="PF00933">
    <property type="entry name" value="Glyco_hydro_3"/>
    <property type="match status" value="1"/>
</dbReference>
<comment type="catalytic activity">
    <reaction evidence="1">
        <text>Hydrolysis of terminal non-reducing N-acetyl-D-hexosamine residues in N-acetyl-beta-D-hexosaminides.</text>
        <dbReference type="EC" id="3.2.1.52"/>
    </reaction>
</comment>
<accession>A0AAQ0MKH4</accession>
<proteinExistence type="inferred from homology"/>
<dbReference type="RefSeq" id="WP_122063158.1">
    <property type="nucleotide sequence ID" value="NZ_JAHCSS010000001.1"/>
</dbReference>
<dbReference type="Gene3D" id="3.40.50.1700">
    <property type="entry name" value="Glycoside hydrolase family 3 C-terminal domain"/>
    <property type="match status" value="1"/>
</dbReference>
<keyword evidence="8" id="KW-1185">Reference proteome</keyword>
<dbReference type="EMBL" id="RCVN01000003">
    <property type="protein sequence ID" value="RMI85908.1"/>
    <property type="molecule type" value="Genomic_DNA"/>
</dbReference>
<dbReference type="Proteomes" id="UP000269505">
    <property type="component" value="Unassembled WGS sequence"/>
</dbReference>
<evidence type="ECO:0000256" key="4">
    <source>
        <dbReference type="ARBA" id="ARBA00022801"/>
    </source>
</evidence>